<proteinExistence type="predicted"/>
<dbReference type="GO" id="GO:0004842">
    <property type="term" value="F:ubiquitin-protein transferase activity"/>
    <property type="evidence" value="ECO:0007669"/>
    <property type="project" value="TreeGrafter"/>
</dbReference>
<feature type="region of interest" description="Disordered" evidence="1">
    <location>
        <begin position="285"/>
        <end position="310"/>
    </location>
</feature>
<sequence>MDDDSFYGCSHRHKRTRNHMDGERPSSSWSSSPFLRVRSTSEESSSSPRPPQRRLPGLEGLTGIEFPRIPRQRYAGDGLDFRRPVASTSRNTDMDVIDLTADDAGPSRPPEPIETASIRASRPPRYHREIIDIEDLDDVPGQTSSHRPENTAQGPESPDVEFISARTIDPPRRPPPNPNHYHADIDLTDDDDFLRALEHPHHDERANPFTAGAIELVQRRMGNMMRLEGFRQGFVGAGGAELRRVLGIGGAARGPQLRTARRQGNVVQFAAPELNFAAVGFDLGVDRERPPPPPPPTYKKPDPAPKGFTRSPVEDEVLICPNCRDELCTGDSDLKKQAWIVKGCGHVYCGECTEHRQLKGRKTKSRSIENLPPAFKTCVVEGCDKKVVSKTSMIQVYL</sequence>
<dbReference type="GO" id="GO:0033768">
    <property type="term" value="C:SUMO-targeted ubiquitin ligase complex"/>
    <property type="evidence" value="ECO:0007669"/>
    <property type="project" value="TreeGrafter"/>
</dbReference>
<dbReference type="Proteomes" id="UP000799750">
    <property type="component" value="Unassembled WGS sequence"/>
</dbReference>
<evidence type="ECO:0000313" key="2">
    <source>
        <dbReference type="EMBL" id="KAF2490085.1"/>
    </source>
</evidence>
<feature type="compositionally biased region" description="Low complexity" evidence="1">
    <location>
        <begin position="26"/>
        <end position="47"/>
    </location>
</feature>
<protein>
    <submittedName>
        <fullName evidence="2">Uncharacterized protein</fullName>
    </submittedName>
</protein>
<dbReference type="AlphaFoldDB" id="A0A6A6QCG6"/>
<organism evidence="2 3">
    <name type="scientific">Lophium mytilinum</name>
    <dbReference type="NCBI Taxonomy" id="390894"/>
    <lineage>
        <taxon>Eukaryota</taxon>
        <taxon>Fungi</taxon>
        <taxon>Dikarya</taxon>
        <taxon>Ascomycota</taxon>
        <taxon>Pezizomycotina</taxon>
        <taxon>Dothideomycetes</taxon>
        <taxon>Pleosporomycetidae</taxon>
        <taxon>Mytilinidiales</taxon>
        <taxon>Mytilinidiaceae</taxon>
        <taxon>Lophium</taxon>
    </lineage>
</organism>
<dbReference type="EMBL" id="MU004198">
    <property type="protein sequence ID" value="KAF2490085.1"/>
    <property type="molecule type" value="Genomic_DNA"/>
</dbReference>
<keyword evidence="3" id="KW-1185">Reference proteome</keyword>
<feature type="compositionally biased region" description="Polar residues" evidence="1">
    <location>
        <begin position="141"/>
        <end position="154"/>
    </location>
</feature>
<gene>
    <name evidence="2" type="ORF">BU16DRAFT_169855</name>
</gene>
<feature type="region of interest" description="Disordered" evidence="1">
    <location>
        <begin position="1"/>
        <end position="186"/>
    </location>
</feature>
<dbReference type="InterPro" id="IPR038886">
    <property type="entry name" value="E3_SLX5/Rfp1"/>
</dbReference>
<dbReference type="PANTHER" id="PTHR28042:SF1">
    <property type="entry name" value="E3 UBIQUITIN-PROTEIN LIGASE COMPLEX SLX5-SLX8 SUBUNIT SLX5"/>
    <property type="match status" value="1"/>
</dbReference>
<name>A0A6A6QCG6_9PEZI</name>
<evidence type="ECO:0000313" key="3">
    <source>
        <dbReference type="Proteomes" id="UP000799750"/>
    </source>
</evidence>
<dbReference type="PANTHER" id="PTHR28042">
    <property type="entry name" value="E3 UBIQUITIN-PROTEIN LIGASE COMPLEX SLX5-SLX8 SUBUNIT SLX5"/>
    <property type="match status" value="1"/>
</dbReference>
<dbReference type="OrthoDB" id="2398441at2759"/>
<evidence type="ECO:0000256" key="1">
    <source>
        <dbReference type="SAM" id="MobiDB-lite"/>
    </source>
</evidence>
<reference evidence="2" key="1">
    <citation type="journal article" date="2020" name="Stud. Mycol.">
        <title>101 Dothideomycetes genomes: a test case for predicting lifestyles and emergence of pathogens.</title>
        <authorList>
            <person name="Haridas S."/>
            <person name="Albert R."/>
            <person name="Binder M."/>
            <person name="Bloem J."/>
            <person name="Labutti K."/>
            <person name="Salamov A."/>
            <person name="Andreopoulos B."/>
            <person name="Baker S."/>
            <person name="Barry K."/>
            <person name="Bills G."/>
            <person name="Bluhm B."/>
            <person name="Cannon C."/>
            <person name="Castanera R."/>
            <person name="Culley D."/>
            <person name="Daum C."/>
            <person name="Ezra D."/>
            <person name="Gonzalez J."/>
            <person name="Henrissat B."/>
            <person name="Kuo A."/>
            <person name="Liang C."/>
            <person name="Lipzen A."/>
            <person name="Lutzoni F."/>
            <person name="Magnuson J."/>
            <person name="Mondo S."/>
            <person name="Nolan M."/>
            <person name="Ohm R."/>
            <person name="Pangilinan J."/>
            <person name="Park H.-J."/>
            <person name="Ramirez L."/>
            <person name="Alfaro M."/>
            <person name="Sun H."/>
            <person name="Tritt A."/>
            <person name="Yoshinaga Y."/>
            <person name="Zwiers L.-H."/>
            <person name="Turgeon B."/>
            <person name="Goodwin S."/>
            <person name="Spatafora J."/>
            <person name="Crous P."/>
            <person name="Grigoriev I."/>
        </authorList>
    </citation>
    <scope>NUCLEOTIDE SEQUENCE</scope>
    <source>
        <strain evidence="2">CBS 269.34</strain>
    </source>
</reference>
<accession>A0A6A6QCG6</accession>